<name>A0ACC2JJG8_9PEZI</name>
<gene>
    <name evidence="1" type="ORF">O1611_g6145</name>
</gene>
<organism evidence="1 2">
    <name type="scientific">Lasiodiplodia mahajangana</name>
    <dbReference type="NCBI Taxonomy" id="1108764"/>
    <lineage>
        <taxon>Eukaryota</taxon>
        <taxon>Fungi</taxon>
        <taxon>Dikarya</taxon>
        <taxon>Ascomycota</taxon>
        <taxon>Pezizomycotina</taxon>
        <taxon>Dothideomycetes</taxon>
        <taxon>Dothideomycetes incertae sedis</taxon>
        <taxon>Botryosphaeriales</taxon>
        <taxon>Botryosphaeriaceae</taxon>
        <taxon>Lasiodiplodia</taxon>
    </lineage>
</organism>
<evidence type="ECO:0000313" key="1">
    <source>
        <dbReference type="EMBL" id="KAJ8127494.1"/>
    </source>
</evidence>
<accession>A0ACC2JJG8</accession>
<dbReference type="Proteomes" id="UP001153332">
    <property type="component" value="Unassembled WGS sequence"/>
</dbReference>
<evidence type="ECO:0000313" key="2">
    <source>
        <dbReference type="Proteomes" id="UP001153332"/>
    </source>
</evidence>
<proteinExistence type="predicted"/>
<dbReference type="EMBL" id="JAPUUL010001406">
    <property type="protein sequence ID" value="KAJ8127494.1"/>
    <property type="molecule type" value="Genomic_DNA"/>
</dbReference>
<comment type="caution">
    <text evidence="1">The sequence shown here is derived from an EMBL/GenBank/DDBJ whole genome shotgun (WGS) entry which is preliminary data.</text>
</comment>
<sequence length="191" mass="20184">MVYGSHSYAWPTTALSSATTRPRILTPQSLPVWSNPITISGSGITSRDGMIGVAKIDNNGNLMAVFENTESGRFSIDYVRSHDDGKSWGERGRLYTAANNGEAIAPQISNVGGTLVTSFMTDESIGDTGADGGQMKVVTSTDGGNSWSGSVVTGEVASHWPGLFTRDSTHFLALYSKNGLGAVSQLYQLAN</sequence>
<keyword evidence="2" id="KW-1185">Reference proteome</keyword>
<reference evidence="1" key="1">
    <citation type="submission" date="2022-12" db="EMBL/GenBank/DDBJ databases">
        <title>Genome Sequence of Lasiodiplodia mahajangana.</title>
        <authorList>
            <person name="Buettner E."/>
        </authorList>
    </citation>
    <scope>NUCLEOTIDE SEQUENCE</scope>
    <source>
        <strain evidence="1">VT137</strain>
    </source>
</reference>
<protein>
    <submittedName>
        <fullName evidence="1">Uncharacterized protein</fullName>
    </submittedName>
</protein>